<reference evidence="1" key="1">
    <citation type="submission" date="2020-04" db="EMBL/GenBank/DDBJ databases">
        <title>Deep metagenomics examines the oral microbiome during advanced dental caries in children, revealing novel taxa and co-occurrences with host molecules.</title>
        <authorList>
            <person name="Baker J.L."/>
            <person name="Morton J.T."/>
            <person name="Dinis M."/>
            <person name="Alvarez R."/>
            <person name="Tran N.C."/>
            <person name="Knight R."/>
            <person name="Edlund A."/>
        </authorList>
    </citation>
    <scope>NUCLEOTIDE SEQUENCE</scope>
    <source>
        <strain evidence="1">JCVI_32_bin.24</strain>
    </source>
</reference>
<dbReference type="Proteomes" id="UP000718593">
    <property type="component" value="Unassembled WGS sequence"/>
</dbReference>
<dbReference type="EMBL" id="JABZMI010000141">
    <property type="protein sequence ID" value="MBF1165026.1"/>
    <property type="molecule type" value="Genomic_DNA"/>
</dbReference>
<evidence type="ECO:0000313" key="1">
    <source>
        <dbReference type="EMBL" id="MBF1165026.1"/>
    </source>
</evidence>
<accession>A0A930BTI5</accession>
<gene>
    <name evidence="1" type="ORF">HXL68_08285</name>
</gene>
<dbReference type="Pfam" id="PF06945">
    <property type="entry name" value="DUF1289"/>
    <property type="match status" value="1"/>
</dbReference>
<dbReference type="AlphaFoldDB" id="A0A930BTI5"/>
<proteinExistence type="predicted"/>
<organism evidence="1 2">
    <name type="scientific">Dechloromonas agitata</name>
    <dbReference type="NCBI Taxonomy" id="73030"/>
    <lineage>
        <taxon>Bacteria</taxon>
        <taxon>Pseudomonadati</taxon>
        <taxon>Pseudomonadota</taxon>
        <taxon>Betaproteobacteria</taxon>
        <taxon>Rhodocyclales</taxon>
        <taxon>Azonexaceae</taxon>
        <taxon>Dechloromonas</taxon>
    </lineage>
</organism>
<evidence type="ECO:0000313" key="2">
    <source>
        <dbReference type="Proteomes" id="UP000718593"/>
    </source>
</evidence>
<comment type="caution">
    <text evidence="1">The sequence shown here is derived from an EMBL/GenBank/DDBJ whole genome shotgun (WGS) entry which is preliminary data.</text>
</comment>
<name>A0A930BTI5_9RHOO</name>
<sequence>MVRSPCINVCQMDAATGLCRGCSRTLDEIAAWSRLDDTARLAILTAVAARRSAPAATSRNDPAHHV</sequence>
<dbReference type="RefSeq" id="WP_035854482.1">
    <property type="nucleotide sequence ID" value="NZ_JARBJQ010000013.1"/>
</dbReference>
<protein>
    <submittedName>
        <fullName evidence="1">DUF1289 domain-containing protein</fullName>
    </submittedName>
</protein>
<dbReference type="InterPro" id="IPR010710">
    <property type="entry name" value="DUF1289"/>
</dbReference>
<dbReference type="PANTHER" id="PTHR35175:SF2">
    <property type="entry name" value="DUF1289 DOMAIN-CONTAINING PROTEIN"/>
    <property type="match status" value="1"/>
</dbReference>
<dbReference type="PANTHER" id="PTHR35175">
    <property type="entry name" value="DUF1289 DOMAIN-CONTAINING PROTEIN"/>
    <property type="match status" value="1"/>
</dbReference>